<organism evidence="1 2">
    <name type="scientific">Aegilops tauschii subsp. strangulata</name>
    <name type="common">Goatgrass</name>
    <dbReference type="NCBI Taxonomy" id="200361"/>
    <lineage>
        <taxon>Eukaryota</taxon>
        <taxon>Viridiplantae</taxon>
        <taxon>Streptophyta</taxon>
        <taxon>Embryophyta</taxon>
        <taxon>Tracheophyta</taxon>
        <taxon>Spermatophyta</taxon>
        <taxon>Magnoliopsida</taxon>
        <taxon>Liliopsida</taxon>
        <taxon>Poales</taxon>
        <taxon>Poaceae</taxon>
        <taxon>BOP clade</taxon>
        <taxon>Pooideae</taxon>
        <taxon>Triticodae</taxon>
        <taxon>Triticeae</taxon>
        <taxon>Triticinae</taxon>
        <taxon>Aegilops</taxon>
    </lineage>
</organism>
<reference evidence="1" key="5">
    <citation type="journal article" date="2021" name="G3 (Bethesda)">
        <title>Aegilops tauschii genome assembly Aet v5.0 features greater sequence contiguity and improved annotation.</title>
        <authorList>
            <person name="Wang L."/>
            <person name="Zhu T."/>
            <person name="Rodriguez J.C."/>
            <person name="Deal K.R."/>
            <person name="Dubcovsky J."/>
            <person name="McGuire P.E."/>
            <person name="Lux T."/>
            <person name="Spannagl M."/>
            <person name="Mayer K.F.X."/>
            <person name="Baldrich P."/>
            <person name="Meyers B.C."/>
            <person name="Huo N."/>
            <person name="Gu Y.Q."/>
            <person name="Zhou H."/>
            <person name="Devos K.M."/>
            <person name="Bennetzen J.L."/>
            <person name="Unver T."/>
            <person name="Budak H."/>
            <person name="Gulick P.J."/>
            <person name="Galiba G."/>
            <person name="Kalapos B."/>
            <person name="Nelson D.R."/>
            <person name="Li P."/>
            <person name="You F.M."/>
            <person name="Luo M.C."/>
            <person name="Dvorak J."/>
        </authorList>
    </citation>
    <scope>NUCLEOTIDE SEQUENCE [LARGE SCALE GENOMIC DNA]</scope>
    <source>
        <strain evidence="1">cv. AL8/78</strain>
    </source>
</reference>
<name>A0A453DZS0_AEGTS</name>
<evidence type="ECO:0000313" key="1">
    <source>
        <dbReference type="EnsemblPlants" id="AET3Gv20169500.5"/>
    </source>
</evidence>
<reference evidence="1" key="4">
    <citation type="submission" date="2019-03" db="UniProtKB">
        <authorList>
            <consortium name="EnsemblPlants"/>
        </authorList>
    </citation>
    <scope>IDENTIFICATION</scope>
</reference>
<reference evidence="2" key="2">
    <citation type="journal article" date="2017" name="Nat. Plants">
        <title>The Aegilops tauschii genome reveals multiple impacts of transposons.</title>
        <authorList>
            <person name="Zhao G."/>
            <person name="Zou C."/>
            <person name="Li K."/>
            <person name="Wang K."/>
            <person name="Li T."/>
            <person name="Gao L."/>
            <person name="Zhang X."/>
            <person name="Wang H."/>
            <person name="Yang Z."/>
            <person name="Liu X."/>
            <person name="Jiang W."/>
            <person name="Mao L."/>
            <person name="Kong X."/>
            <person name="Jiao Y."/>
            <person name="Jia J."/>
        </authorList>
    </citation>
    <scope>NUCLEOTIDE SEQUENCE [LARGE SCALE GENOMIC DNA]</scope>
    <source>
        <strain evidence="2">cv. AL8/78</strain>
    </source>
</reference>
<proteinExistence type="predicted"/>
<keyword evidence="2" id="KW-1185">Reference proteome</keyword>
<protein>
    <submittedName>
        <fullName evidence="1">Uncharacterized protein</fullName>
    </submittedName>
</protein>
<sequence>RNTQPVTCGSFSFVTNRVACVRPYPLTSIAFLSTHPSAPLPYPFFSHPVACVLNPHSNSSPAYSLSHGLPPNKQLAGRGIGAWRAGDHGGAHTKMQRCASYDDQRAEVQCSSSCMPELDVRPLHGHRNQGSLVAWPSCNWPRGQRICAGTRSTPRRRKLHLVARRVAANAVRTPEVATVYAGATTGDWGSCKRGGCFLLNSFLFLLELMYCFAGTEINFCFIGCRVLKRSCHFCWNLSLVLLEAFFDFALTDHQISLGTMHVDNESSRDGDAALRWAA</sequence>
<evidence type="ECO:0000313" key="2">
    <source>
        <dbReference type="Proteomes" id="UP000015105"/>
    </source>
</evidence>
<accession>A0A453DZS0</accession>
<dbReference type="AlphaFoldDB" id="A0A453DZS0"/>
<dbReference type="EnsemblPlants" id="AET3Gv20169500.5">
    <property type="protein sequence ID" value="AET3Gv20169500.5"/>
    <property type="gene ID" value="AET3Gv20169500"/>
</dbReference>
<dbReference type="Proteomes" id="UP000015105">
    <property type="component" value="Chromosome 3D"/>
</dbReference>
<reference evidence="1" key="3">
    <citation type="journal article" date="2017" name="Nature">
        <title>Genome sequence of the progenitor of the wheat D genome Aegilops tauschii.</title>
        <authorList>
            <person name="Luo M.C."/>
            <person name="Gu Y.Q."/>
            <person name="Puiu D."/>
            <person name="Wang H."/>
            <person name="Twardziok S.O."/>
            <person name="Deal K.R."/>
            <person name="Huo N."/>
            <person name="Zhu T."/>
            <person name="Wang L."/>
            <person name="Wang Y."/>
            <person name="McGuire P.E."/>
            <person name="Liu S."/>
            <person name="Long H."/>
            <person name="Ramasamy R.K."/>
            <person name="Rodriguez J.C."/>
            <person name="Van S.L."/>
            <person name="Yuan L."/>
            <person name="Wang Z."/>
            <person name="Xia Z."/>
            <person name="Xiao L."/>
            <person name="Anderson O.D."/>
            <person name="Ouyang S."/>
            <person name="Liang Y."/>
            <person name="Zimin A.V."/>
            <person name="Pertea G."/>
            <person name="Qi P."/>
            <person name="Bennetzen J.L."/>
            <person name="Dai X."/>
            <person name="Dawson M.W."/>
            <person name="Muller H.G."/>
            <person name="Kugler K."/>
            <person name="Rivarola-Duarte L."/>
            <person name="Spannagl M."/>
            <person name="Mayer K.F.X."/>
            <person name="Lu F.H."/>
            <person name="Bevan M.W."/>
            <person name="Leroy P."/>
            <person name="Li P."/>
            <person name="You F.M."/>
            <person name="Sun Q."/>
            <person name="Liu Z."/>
            <person name="Lyons E."/>
            <person name="Wicker T."/>
            <person name="Salzberg S.L."/>
            <person name="Devos K.M."/>
            <person name="Dvorak J."/>
        </authorList>
    </citation>
    <scope>NUCLEOTIDE SEQUENCE [LARGE SCALE GENOMIC DNA]</scope>
    <source>
        <strain evidence="1">cv. AL8/78</strain>
    </source>
</reference>
<reference evidence="2" key="1">
    <citation type="journal article" date="2014" name="Science">
        <title>Ancient hybridizations among the ancestral genomes of bread wheat.</title>
        <authorList>
            <consortium name="International Wheat Genome Sequencing Consortium,"/>
            <person name="Marcussen T."/>
            <person name="Sandve S.R."/>
            <person name="Heier L."/>
            <person name="Spannagl M."/>
            <person name="Pfeifer M."/>
            <person name="Jakobsen K.S."/>
            <person name="Wulff B.B."/>
            <person name="Steuernagel B."/>
            <person name="Mayer K.F."/>
            <person name="Olsen O.A."/>
        </authorList>
    </citation>
    <scope>NUCLEOTIDE SEQUENCE [LARGE SCALE GENOMIC DNA]</scope>
    <source>
        <strain evidence="2">cv. AL8/78</strain>
    </source>
</reference>
<dbReference type="Gramene" id="AET3Gv20169500.5">
    <property type="protein sequence ID" value="AET3Gv20169500.5"/>
    <property type="gene ID" value="AET3Gv20169500"/>
</dbReference>